<gene>
    <name evidence="11" type="ORF">CEY00_Acc22665</name>
</gene>
<evidence type="ECO:0000256" key="6">
    <source>
        <dbReference type="ARBA" id="ARBA00022840"/>
    </source>
</evidence>
<protein>
    <submittedName>
        <fullName evidence="11">Disease resistance protein</fullName>
    </submittedName>
</protein>
<feature type="domain" description="NB-ARC" evidence="7">
    <location>
        <begin position="177"/>
        <end position="349"/>
    </location>
</feature>
<organism evidence="11 12">
    <name type="scientific">Actinidia chinensis var. chinensis</name>
    <name type="common">Chinese soft-hair kiwi</name>
    <dbReference type="NCBI Taxonomy" id="1590841"/>
    <lineage>
        <taxon>Eukaryota</taxon>
        <taxon>Viridiplantae</taxon>
        <taxon>Streptophyta</taxon>
        <taxon>Embryophyta</taxon>
        <taxon>Tracheophyta</taxon>
        <taxon>Spermatophyta</taxon>
        <taxon>Magnoliopsida</taxon>
        <taxon>eudicotyledons</taxon>
        <taxon>Gunneridae</taxon>
        <taxon>Pentapetalae</taxon>
        <taxon>asterids</taxon>
        <taxon>Ericales</taxon>
        <taxon>Actinidiaceae</taxon>
        <taxon>Actinidia</taxon>
    </lineage>
</organism>
<evidence type="ECO:0000256" key="3">
    <source>
        <dbReference type="ARBA" id="ARBA00022737"/>
    </source>
</evidence>
<dbReference type="EMBL" id="NKQK01000020">
    <property type="protein sequence ID" value="PSS01307.1"/>
    <property type="molecule type" value="Genomic_DNA"/>
</dbReference>
<dbReference type="InterPro" id="IPR042197">
    <property type="entry name" value="Apaf_helical"/>
</dbReference>
<keyword evidence="5" id="KW-0611">Plant defense</keyword>
<feature type="domain" description="Disease resistance R13L4/SHOC-2-like LRR" evidence="10">
    <location>
        <begin position="552"/>
        <end position="881"/>
    </location>
</feature>
<feature type="non-terminal residue" evidence="11">
    <location>
        <position position="936"/>
    </location>
</feature>
<dbReference type="InterPro" id="IPR038005">
    <property type="entry name" value="RX-like_CC"/>
</dbReference>
<comment type="similarity">
    <text evidence="1">Belongs to the disease resistance NB-LRR family.</text>
</comment>
<evidence type="ECO:0000256" key="4">
    <source>
        <dbReference type="ARBA" id="ARBA00022741"/>
    </source>
</evidence>
<dbReference type="STRING" id="1590841.A0A2R6Q346"/>
<evidence type="ECO:0000259" key="9">
    <source>
        <dbReference type="Pfam" id="PF23559"/>
    </source>
</evidence>
<dbReference type="InterPro" id="IPR036388">
    <property type="entry name" value="WH-like_DNA-bd_sf"/>
</dbReference>
<dbReference type="GO" id="GO:0009626">
    <property type="term" value="P:plant-type hypersensitive response"/>
    <property type="evidence" value="ECO:0007669"/>
    <property type="project" value="EnsemblPlants"/>
</dbReference>
<dbReference type="Gene3D" id="1.10.8.430">
    <property type="entry name" value="Helical domain of apoptotic protease-activating factors"/>
    <property type="match status" value="1"/>
</dbReference>
<dbReference type="Gramene" id="PSS01307">
    <property type="protein sequence ID" value="PSS01307"/>
    <property type="gene ID" value="CEY00_Acc22665"/>
</dbReference>
<proteinExistence type="inferred from homology"/>
<keyword evidence="12" id="KW-1185">Reference proteome</keyword>
<dbReference type="Pfam" id="PF23598">
    <property type="entry name" value="LRR_14"/>
    <property type="match status" value="1"/>
</dbReference>
<dbReference type="InterPro" id="IPR058922">
    <property type="entry name" value="WHD_DRP"/>
</dbReference>
<evidence type="ECO:0000256" key="2">
    <source>
        <dbReference type="ARBA" id="ARBA00022614"/>
    </source>
</evidence>
<keyword evidence="2" id="KW-0433">Leucine-rich repeat</keyword>
<keyword evidence="3" id="KW-0677">Repeat</keyword>
<dbReference type="PANTHER" id="PTHR23155">
    <property type="entry name" value="DISEASE RESISTANCE PROTEIN RP"/>
    <property type="match status" value="1"/>
</dbReference>
<dbReference type="SUPFAM" id="SSF52058">
    <property type="entry name" value="L domain-like"/>
    <property type="match status" value="1"/>
</dbReference>
<dbReference type="OMA" id="TSAWITV"/>
<sequence>MAEAAVEFLVGRIGSLLAEKAILLGSVRGEIRELMRELESIRSFLRVADKCKDRNEEVRDWVAQVRDIAYKAEDIIDEFTYEMDGLRRGGARFKGFLRRVVHLPRELLVKHQTAIKLQEITVQIKAIPERIKRYDLGRLEEDQSSQANPKWVRNLGESSFFIKDDDVVGIDNERGLLLKWLMDEKVQRTVISVWGMGGSGKSTLVAKAYKNEAVKRYFDCRAWVTVTTHYRIEDIFRRMIEEFIPRRKELVASELKAKGYKQLAEILVEFLQQKRYVIVLDDIWDNNFWNQVSAALPDCIHGSRIILTTRNKDIASFPYGVSCHVIEHCPLQSSDAWTLFCKKAFANDLNNQCPPHLENLSRLLVEKCEGLPLALAALGGLMASKERSELKWRAVYDSFNWHLSETPGLEVVKSILLLSFNDLPYYLKNCFLYCCLYPNDYWISGNRLVRLWIAEEFVEERKGLTLEEVGEIYLDELISRSLLQVIRKNNFLRTKQCKLHDLLRELALSVSERDNFCCIYDPQGMKDAGRARRFSIHNVDDEALQLGIDMSQVRSFSACHFDKSHNFPLDSLLSCFGFLRVLGLQDAPIDSVPIIIGKLFNLRYLNLRGTGIKVLPKSLERLVNLKSLDIQETEVKALPRGIVKLRNLRHILASVKALDTRNEEFTFIKGVQVPTDIWKLSNLQILQCIEANKEIIRGIGNMTQLQKLELTNVRQEDESALCASLEKLKLLRHLLVMVTDQEETLRIGALSSLPLTLAKLTLIGRLDRVPRWFSSLHSIVHLHLHWSRLREDPIPYLQALPSLHRLVLVNAYNQEKKQLCFSVGFPKLHTLSLFVFSELEEVIIEKGVMSSLARLNLSACPKLKKVPRGIEYLTKLEQLDMKDVSRELIQGIRGEESFDRSRVCHIPVINHYYQTPSGHKFESLSWMLSPANDLDE</sequence>
<dbReference type="FunFam" id="3.40.50.300:FF:001091">
    <property type="entry name" value="Probable disease resistance protein At1g61300"/>
    <property type="match status" value="1"/>
</dbReference>
<evidence type="ECO:0000313" key="12">
    <source>
        <dbReference type="Proteomes" id="UP000241394"/>
    </source>
</evidence>
<evidence type="ECO:0000259" key="10">
    <source>
        <dbReference type="Pfam" id="PF23598"/>
    </source>
</evidence>
<feature type="domain" description="Disease resistance protein winged helix" evidence="9">
    <location>
        <begin position="436"/>
        <end position="507"/>
    </location>
</feature>
<dbReference type="PANTHER" id="PTHR23155:SF1205">
    <property type="entry name" value="DISEASE RESISTANCE PROTEIN RPM1"/>
    <property type="match status" value="1"/>
</dbReference>
<dbReference type="InterPro" id="IPR044974">
    <property type="entry name" value="Disease_R_plants"/>
</dbReference>
<keyword evidence="4" id="KW-0547">Nucleotide-binding</keyword>
<dbReference type="Gene3D" id="1.20.5.4130">
    <property type="match status" value="1"/>
</dbReference>
<dbReference type="Pfam" id="PF23559">
    <property type="entry name" value="WHD_DRP"/>
    <property type="match status" value="1"/>
</dbReference>
<dbReference type="Gene3D" id="1.10.10.10">
    <property type="entry name" value="Winged helix-like DNA-binding domain superfamily/Winged helix DNA-binding domain"/>
    <property type="match status" value="1"/>
</dbReference>
<evidence type="ECO:0000256" key="1">
    <source>
        <dbReference type="ARBA" id="ARBA00008894"/>
    </source>
</evidence>
<evidence type="ECO:0000313" key="11">
    <source>
        <dbReference type="EMBL" id="PSS01307.1"/>
    </source>
</evidence>
<dbReference type="InterPro" id="IPR032675">
    <property type="entry name" value="LRR_dom_sf"/>
</dbReference>
<dbReference type="CDD" id="cd14798">
    <property type="entry name" value="RX-CC_like"/>
    <property type="match status" value="1"/>
</dbReference>
<reference evidence="11 12" key="1">
    <citation type="submission" date="2017-07" db="EMBL/GenBank/DDBJ databases">
        <title>An improved, manually edited Actinidia chinensis var. chinensis (kiwifruit) genome highlights the challenges associated with draft genomes and gene prediction in plants.</title>
        <authorList>
            <person name="Pilkington S."/>
            <person name="Crowhurst R."/>
            <person name="Hilario E."/>
            <person name="Nardozza S."/>
            <person name="Fraser L."/>
            <person name="Peng Y."/>
            <person name="Gunaseelan K."/>
            <person name="Simpson R."/>
            <person name="Tahir J."/>
            <person name="Deroles S."/>
            <person name="Templeton K."/>
            <person name="Luo Z."/>
            <person name="Davy M."/>
            <person name="Cheng C."/>
            <person name="Mcneilage M."/>
            <person name="Scaglione D."/>
            <person name="Liu Y."/>
            <person name="Zhang Q."/>
            <person name="Datson P."/>
            <person name="De Silva N."/>
            <person name="Gardiner S."/>
            <person name="Bassett H."/>
            <person name="Chagne D."/>
            <person name="Mccallum J."/>
            <person name="Dzierzon H."/>
            <person name="Deng C."/>
            <person name="Wang Y.-Y."/>
            <person name="Barron N."/>
            <person name="Manako K."/>
            <person name="Bowen J."/>
            <person name="Foster T."/>
            <person name="Erridge Z."/>
            <person name="Tiffin H."/>
            <person name="Waite C."/>
            <person name="Davies K."/>
            <person name="Grierson E."/>
            <person name="Laing W."/>
            <person name="Kirk R."/>
            <person name="Chen X."/>
            <person name="Wood M."/>
            <person name="Montefiori M."/>
            <person name="Brummell D."/>
            <person name="Schwinn K."/>
            <person name="Catanach A."/>
            <person name="Fullerton C."/>
            <person name="Li D."/>
            <person name="Meiyalaghan S."/>
            <person name="Nieuwenhuizen N."/>
            <person name="Read N."/>
            <person name="Prakash R."/>
            <person name="Hunter D."/>
            <person name="Zhang H."/>
            <person name="Mckenzie M."/>
            <person name="Knabel M."/>
            <person name="Harris A."/>
            <person name="Allan A."/>
            <person name="Chen A."/>
            <person name="Janssen B."/>
            <person name="Plunkett B."/>
            <person name="Dwamena C."/>
            <person name="Voogd C."/>
            <person name="Leif D."/>
            <person name="Lafferty D."/>
            <person name="Souleyre E."/>
            <person name="Varkonyi-Gasic E."/>
            <person name="Gambi F."/>
            <person name="Hanley J."/>
            <person name="Yao J.-L."/>
            <person name="Cheung J."/>
            <person name="David K."/>
            <person name="Warren B."/>
            <person name="Marsh K."/>
            <person name="Snowden K."/>
            <person name="Lin-Wang K."/>
            <person name="Brian L."/>
            <person name="Martinez-Sanchez M."/>
            <person name="Wang M."/>
            <person name="Ileperuma N."/>
            <person name="Macnee N."/>
            <person name="Campin R."/>
            <person name="Mcatee P."/>
            <person name="Drummond R."/>
            <person name="Espley R."/>
            <person name="Ireland H."/>
            <person name="Wu R."/>
            <person name="Atkinson R."/>
            <person name="Karunairetnam S."/>
            <person name="Bulley S."/>
            <person name="Chunkath S."/>
            <person name="Hanley Z."/>
            <person name="Storey R."/>
            <person name="Thrimawithana A."/>
            <person name="Thomson S."/>
            <person name="David C."/>
            <person name="Testolin R."/>
        </authorList>
    </citation>
    <scope>NUCLEOTIDE SEQUENCE [LARGE SCALE GENOMIC DNA]</scope>
    <source>
        <strain evidence="12">cv. Red5</strain>
        <tissue evidence="11">Young leaf</tissue>
    </source>
</reference>
<evidence type="ECO:0000259" key="7">
    <source>
        <dbReference type="Pfam" id="PF00931"/>
    </source>
</evidence>
<comment type="caution">
    <text evidence="11">The sequence shown here is derived from an EMBL/GenBank/DDBJ whole genome shotgun (WGS) entry which is preliminary data.</text>
</comment>
<dbReference type="Pfam" id="PF18052">
    <property type="entry name" value="Rx_N"/>
    <property type="match status" value="1"/>
</dbReference>
<reference evidence="12" key="2">
    <citation type="journal article" date="2018" name="BMC Genomics">
        <title>A manually annotated Actinidia chinensis var. chinensis (kiwifruit) genome highlights the challenges associated with draft genomes and gene prediction in plants.</title>
        <authorList>
            <person name="Pilkington S.M."/>
            <person name="Crowhurst R."/>
            <person name="Hilario E."/>
            <person name="Nardozza S."/>
            <person name="Fraser L."/>
            <person name="Peng Y."/>
            <person name="Gunaseelan K."/>
            <person name="Simpson R."/>
            <person name="Tahir J."/>
            <person name="Deroles S.C."/>
            <person name="Templeton K."/>
            <person name="Luo Z."/>
            <person name="Davy M."/>
            <person name="Cheng C."/>
            <person name="McNeilage M."/>
            <person name="Scaglione D."/>
            <person name="Liu Y."/>
            <person name="Zhang Q."/>
            <person name="Datson P."/>
            <person name="De Silva N."/>
            <person name="Gardiner S.E."/>
            <person name="Bassett H."/>
            <person name="Chagne D."/>
            <person name="McCallum J."/>
            <person name="Dzierzon H."/>
            <person name="Deng C."/>
            <person name="Wang Y.Y."/>
            <person name="Barron L."/>
            <person name="Manako K."/>
            <person name="Bowen J."/>
            <person name="Foster T.M."/>
            <person name="Erridge Z.A."/>
            <person name="Tiffin H."/>
            <person name="Waite C.N."/>
            <person name="Davies K.M."/>
            <person name="Grierson E.P."/>
            <person name="Laing W.A."/>
            <person name="Kirk R."/>
            <person name="Chen X."/>
            <person name="Wood M."/>
            <person name="Montefiori M."/>
            <person name="Brummell D.A."/>
            <person name="Schwinn K.E."/>
            <person name="Catanach A."/>
            <person name="Fullerton C."/>
            <person name="Li D."/>
            <person name="Meiyalaghan S."/>
            <person name="Nieuwenhuizen N."/>
            <person name="Read N."/>
            <person name="Prakash R."/>
            <person name="Hunter D."/>
            <person name="Zhang H."/>
            <person name="McKenzie M."/>
            <person name="Knabel M."/>
            <person name="Harris A."/>
            <person name="Allan A.C."/>
            <person name="Gleave A."/>
            <person name="Chen A."/>
            <person name="Janssen B.J."/>
            <person name="Plunkett B."/>
            <person name="Ampomah-Dwamena C."/>
            <person name="Voogd C."/>
            <person name="Leif D."/>
            <person name="Lafferty D."/>
            <person name="Souleyre E.J.F."/>
            <person name="Varkonyi-Gasic E."/>
            <person name="Gambi F."/>
            <person name="Hanley J."/>
            <person name="Yao J.L."/>
            <person name="Cheung J."/>
            <person name="David K.M."/>
            <person name="Warren B."/>
            <person name="Marsh K."/>
            <person name="Snowden K.C."/>
            <person name="Lin-Wang K."/>
            <person name="Brian L."/>
            <person name="Martinez-Sanchez M."/>
            <person name="Wang M."/>
            <person name="Ileperuma N."/>
            <person name="Macnee N."/>
            <person name="Campin R."/>
            <person name="McAtee P."/>
            <person name="Drummond R.S.M."/>
            <person name="Espley R.V."/>
            <person name="Ireland H.S."/>
            <person name="Wu R."/>
            <person name="Atkinson R.G."/>
            <person name="Karunairetnam S."/>
            <person name="Bulley S."/>
            <person name="Chunkath S."/>
            <person name="Hanley Z."/>
            <person name="Storey R."/>
            <person name="Thrimawithana A.H."/>
            <person name="Thomson S."/>
            <person name="David C."/>
            <person name="Testolin R."/>
            <person name="Huang H."/>
            <person name="Hellens R.P."/>
            <person name="Schaffer R.J."/>
        </authorList>
    </citation>
    <scope>NUCLEOTIDE SEQUENCE [LARGE SCALE GENOMIC DNA]</scope>
    <source>
        <strain evidence="12">cv. Red5</strain>
    </source>
</reference>
<dbReference type="InterPro" id="IPR041118">
    <property type="entry name" value="Rx_N"/>
</dbReference>
<name>A0A2R6Q346_ACTCC</name>
<dbReference type="PRINTS" id="PR00364">
    <property type="entry name" value="DISEASERSIST"/>
</dbReference>
<dbReference type="GO" id="GO:0031234">
    <property type="term" value="C:extrinsic component of cytoplasmic side of plasma membrane"/>
    <property type="evidence" value="ECO:0007669"/>
    <property type="project" value="EnsemblPlants"/>
</dbReference>
<dbReference type="FunFam" id="1.10.10.10:FF:000322">
    <property type="entry name" value="Probable disease resistance protein At1g63360"/>
    <property type="match status" value="1"/>
</dbReference>
<dbReference type="FunCoup" id="A0A2R6Q346">
    <property type="interactions" value="495"/>
</dbReference>
<dbReference type="GO" id="GO:0043531">
    <property type="term" value="F:ADP binding"/>
    <property type="evidence" value="ECO:0007669"/>
    <property type="project" value="InterPro"/>
</dbReference>
<evidence type="ECO:0000256" key="5">
    <source>
        <dbReference type="ARBA" id="ARBA00022821"/>
    </source>
</evidence>
<dbReference type="InterPro" id="IPR055414">
    <property type="entry name" value="LRR_R13L4/SHOC2-like"/>
</dbReference>
<feature type="domain" description="Disease resistance N-terminal" evidence="8">
    <location>
        <begin position="5"/>
        <end position="87"/>
    </location>
</feature>
<dbReference type="InterPro" id="IPR002182">
    <property type="entry name" value="NB-ARC"/>
</dbReference>
<accession>A0A2R6Q346</accession>
<dbReference type="InterPro" id="IPR027417">
    <property type="entry name" value="P-loop_NTPase"/>
</dbReference>
<dbReference type="AlphaFoldDB" id="A0A2R6Q346"/>
<dbReference type="InParanoid" id="A0A2R6Q346"/>
<dbReference type="Pfam" id="PF00931">
    <property type="entry name" value="NB-ARC"/>
    <property type="match status" value="1"/>
</dbReference>
<dbReference type="GO" id="GO:0005524">
    <property type="term" value="F:ATP binding"/>
    <property type="evidence" value="ECO:0007669"/>
    <property type="project" value="UniProtKB-KW"/>
</dbReference>
<dbReference type="GO" id="GO:0051607">
    <property type="term" value="P:defense response to virus"/>
    <property type="evidence" value="ECO:0007669"/>
    <property type="project" value="UniProtKB-ARBA"/>
</dbReference>
<keyword evidence="6" id="KW-0067">ATP-binding</keyword>
<dbReference type="Proteomes" id="UP000241394">
    <property type="component" value="Chromosome LG20"/>
</dbReference>
<dbReference type="Gene3D" id="3.40.50.300">
    <property type="entry name" value="P-loop containing nucleotide triphosphate hydrolases"/>
    <property type="match status" value="1"/>
</dbReference>
<dbReference type="Gene3D" id="3.80.10.10">
    <property type="entry name" value="Ribonuclease Inhibitor"/>
    <property type="match status" value="1"/>
</dbReference>
<dbReference type="OrthoDB" id="598235at2759"/>
<evidence type="ECO:0000259" key="8">
    <source>
        <dbReference type="Pfam" id="PF18052"/>
    </source>
</evidence>
<dbReference type="SUPFAM" id="SSF52540">
    <property type="entry name" value="P-loop containing nucleoside triphosphate hydrolases"/>
    <property type="match status" value="1"/>
</dbReference>